<dbReference type="PRINTS" id="PR00090">
    <property type="entry name" value="RNGDIOXGNASE"/>
</dbReference>
<evidence type="ECO:0000256" key="8">
    <source>
        <dbReference type="ARBA" id="ARBA00022630"/>
    </source>
</evidence>
<feature type="domain" description="Rieske" evidence="18">
    <location>
        <begin position="636"/>
        <end position="744"/>
    </location>
</feature>
<keyword evidence="8" id="KW-0285">Flavoprotein</keyword>
<protein>
    <recommendedName>
        <fullName evidence="7">Choline monooxygenase, chloroplastic</fullName>
        <ecNumber evidence="6">1.14.15.7</ecNumber>
    </recommendedName>
</protein>
<dbReference type="Gene3D" id="3.40.50.720">
    <property type="entry name" value="NAD(P)-binding Rossmann-like Domain"/>
    <property type="match status" value="1"/>
</dbReference>
<keyword evidence="9" id="KW-0001">2Fe-2S</keyword>
<keyword evidence="11" id="KW-0274">FAD</keyword>
<dbReference type="SUPFAM" id="SSF56645">
    <property type="entry name" value="Acyl-CoA dehydrogenase NM domain-like"/>
    <property type="match status" value="1"/>
</dbReference>
<dbReference type="CDD" id="cd06558">
    <property type="entry name" value="crotonase-like"/>
    <property type="match status" value="2"/>
</dbReference>
<dbReference type="GO" id="GO:0016746">
    <property type="term" value="F:acyltransferase activity"/>
    <property type="evidence" value="ECO:0007669"/>
    <property type="project" value="InterPro"/>
</dbReference>
<dbReference type="InterPro" id="IPR009100">
    <property type="entry name" value="AcylCoA_DH/oxidase_NM_dom_sf"/>
</dbReference>
<name>A0A812IMF6_SYMPI</name>
<dbReference type="Pfam" id="PF13561">
    <property type="entry name" value="adh_short_C2"/>
    <property type="match status" value="1"/>
</dbReference>
<keyword evidence="15" id="KW-0456">Lyase</keyword>
<evidence type="ECO:0000256" key="14">
    <source>
        <dbReference type="ARBA" id="ARBA00023014"/>
    </source>
</evidence>
<evidence type="ECO:0000256" key="1">
    <source>
        <dbReference type="ARBA" id="ARBA00000177"/>
    </source>
</evidence>
<dbReference type="Gene3D" id="3.40.47.10">
    <property type="match status" value="1"/>
</dbReference>
<dbReference type="Pfam" id="PF00441">
    <property type="entry name" value="Acyl-CoA_dh_1"/>
    <property type="match status" value="1"/>
</dbReference>
<dbReference type="CDD" id="cd00567">
    <property type="entry name" value="ACAD"/>
    <property type="match status" value="1"/>
</dbReference>
<dbReference type="InterPro" id="IPR015879">
    <property type="entry name" value="Ring_hydroxy_dOase_asu_C_dom"/>
</dbReference>
<dbReference type="EMBL" id="CAJNIZ010000001">
    <property type="protein sequence ID" value="CAE7148819.1"/>
    <property type="molecule type" value="Genomic_DNA"/>
</dbReference>
<proteinExistence type="inferred from homology"/>
<comment type="function">
    <text evidence="2">Catalyzes the first step of the osmoprotectant glycine betaine synthesis.</text>
</comment>
<dbReference type="Gene3D" id="2.102.10.10">
    <property type="entry name" value="Rieske [2Fe-2S] iron-sulphur domain"/>
    <property type="match status" value="1"/>
</dbReference>
<dbReference type="Pfam" id="PF00378">
    <property type="entry name" value="ECH_1"/>
    <property type="match status" value="2"/>
</dbReference>
<evidence type="ECO:0000256" key="11">
    <source>
        <dbReference type="ARBA" id="ARBA00022827"/>
    </source>
</evidence>
<dbReference type="InterPro" id="IPR013786">
    <property type="entry name" value="AcylCoA_DH/ox_N"/>
</dbReference>
<dbReference type="GO" id="GO:0019285">
    <property type="term" value="P:glycine betaine biosynthetic process from choline"/>
    <property type="evidence" value="ECO:0007669"/>
    <property type="project" value="UniProtKB-UniPathway"/>
</dbReference>
<dbReference type="InterPro" id="IPR006091">
    <property type="entry name" value="Acyl-CoA_Oxase/DH_mid-dom"/>
</dbReference>
<dbReference type="SUPFAM" id="SSF55961">
    <property type="entry name" value="Bet v1-like"/>
    <property type="match status" value="1"/>
</dbReference>
<dbReference type="OrthoDB" id="417891at2759"/>
<evidence type="ECO:0000256" key="6">
    <source>
        <dbReference type="ARBA" id="ARBA00012763"/>
    </source>
</evidence>
<dbReference type="Pfam" id="PF00848">
    <property type="entry name" value="Ring_hydroxyl_A"/>
    <property type="match status" value="1"/>
</dbReference>
<dbReference type="GO" id="GO:0019133">
    <property type="term" value="F:choline monooxygenase activity"/>
    <property type="evidence" value="ECO:0007669"/>
    <property type="project" value="UniProtKB-EC"/>
</dbReference>
<dbReference type="PANTHER" id="PTHR43113">
    <property type="entry name" value="NUCLEOSIDE-DIPHOSPHATE-SUGAR EPIMERASE"/>
    <property type="match status" value="1"/>
</dbReference>
<evidence type="ECO:0000313" key="19">
    <source>
        <dbReference type="EMBL" id="CAE7148819.1"/>
    </source>
</evidence>
<dbReference type="PROSITE" id="PS51296">
    <property type="entry name" value="RIESKE"/>
    <property type="match status" value="1"/>
</dbReference>
<evidence type="ECO:0000256" key="17">
    <source>
        <dbReference type="RuleBase" id="RU003707"/>
    </source>
</evidence>
<evidence type="ECO:0000256" key="4">
    <source>
        <dbReference type="ARBA" id="ARBA00009347"/>
    </source>
</evidence>
<dbReference type="Gene3D" id="2.40.110.10">
    <property type="entry name" value="Butyryl-CoA Dehydrogenase, subunit A, domain 2"/>
    <property type="match status" value="1"/>
</dbReference>
<evidence type="ECO:0000256" key="3">
    <source>
        <dbReference type="ARBA" id="ARBA00004866"/>
    </source>
</evidence>
<dbReference type="InterPro" id="IPR036250">
    <property type="entry name" value="AcylCo_DH-like_C"/>
</dbReference>
<dbReference type="CDD" id="cd03469">
    <property type="entry name" value="Rieske_RO_Alpha_N"/>
    <property type="match status" value="1"/>
</dbReference>
<dbReference type="InterPro" id="IPR002347">
    <property type="entry name" value="SDR_fam"/>
</dbReference>
<comment type="similarity">
    <text evidence="17">Belongs to the enoyl-CoA hydratase/isomerase family.</text>
</comment>
<reference evidence="19" key="1">
    <citation type="submission" date="2021-02" db="EMBL/GenBank/DDBJ databases">
        <authorList>
            <person name="Dougan E. K."/>
            <person name="Rhodes N."/>
            <person name="Thang M."/>
            <person name="Chan C."/>
        </authorList>
    </citation>
    <scope>NUCLEOTIDE SEQUENCE</scope>
</reference>
<evidence type="ECO:0000256" key="5">
    <source>
        <dbReference type="ARBA" id="ARBA00010848"/>
    </source>
</evidence>
<dbReference type="SUPFAM" id="SSF51735">
    <property type="entry name" value="NAD(P)-binding Rossmann-fold domains"/>
    <property type="match status" value="1"/>
</dbReference>
<keyword evidence="14" id="KW-0411">Iron-sulfur</keyword>
<dbReference type="Gene3D" id="1.10.12.10">
    <property type="entry name" value="Lyase 2-enoyl-coa Hydratase, Chain A, domain 2"/>
    <property type="match status" value="1"/>
</dbReference>
<dbReference type="UniPathway" id="UPA00529">
    <property type="reaction ID" value="UER00430"/>
</dbReference>
<evidence type="ECO:0000256" key="2">
    <source>
        <dbReference type="ARBA" id="ARBA00002149"/>
    </source>
</evidence>
<dbReference type="GO" id="GO:0005506">
    <property type="term" value="F:iron ion binding"/>
    <property type="evidence" value="ECO:0007669"/>
    <property type="project" value="InterPro"/>
</dbReference>
<keyword evidence="10" id="KW-0479">Metal-binding</keyword>
<dbReference type="InterPro" id="IPR036291">
    <property type="entry name" value="NAD(P)-bd_dom_sf"/>
</dbReference>
<evidence type="ECO:0000256" key="12">
    <source>
        <dbReference type="ARBA" id="ARBA00023002"/>
    </source>
</evidence>
<dbReference type="PANTHER" id="PTHR43113:SF1">
    <property type="entry name" value="1,4-DIHYDROXY-2-NAPHTHOYL-COA SYNTHASE, PEROXISOMAL"/>
    <property type="match status" value="1"/>
</dbReference>
<dbReference type="SUPFAM" id="SSF54637">
    <property type="entry name" value="Thioesterase/thiol ester dehydrase-isomerase"/>
    <property type="match status" value="1"/>
</dbReference>
<dbReference type="InterPro" id="IPR018376">
    <property type="entry name" value="Enoyl-CoA_hyd/isom_CS"/>
</dbReference>
<organism evidence="19 20">
    <name type="scientific">Symbiodinium pilosum</name>
    <name type="common">Dinoflagellate</name>
    <dbReference type="NCBI Taxonomy" id="2952"/>
    <lineage>
        <taxon>Eukaryota</taxon>
        <taxon>Sar</taxon>
        <taxon>Alveolata</taxon>
        <taxon>Dinophyceae</taxon>
        <taxon>Suessiales</taxon>
        <taxon>Symbiodiniaceae</taxon>
        <taxon>Symbiodinium</taxon>
    </lineage>
</organism>
<dbReference type="HAMAP" id="MF_01934">
    <property type="entry name" value="MenB"/>
    <property type="match status" value="1"/>
</dbReference>
<dbReference type="SUPFAM" id="SSF50022">
    <property type="entry name" value="ISP domain"/>
    <property type="match status" value="1"/>
</dbReference>
<dbReference type="Pfam" id="PF02771">
    <property type="entry name" value="Acyl-CoA_dh_N"/>
    <property type="match status" value="1"/>
</dbReference>
<evidence type="ECO:0000256" key="13">
    <source>
        <dbReference type="ARBA" id="ARBA00023004"/>
    </source>
</evidence>
<evidence type="ECO:0000256" key="15">
    <source>
        <dbReference type="ARBA" id="ARBA00023239"/>
    </source>
</evidence>
<dbReference type="InterPro" id="IPR029069">
    <property type="entry name" value="HotDog_dom_sf"/>
</dbReference>
<dbReference type="InterPro" id="IPR046373">
    <property type="entry name" value="Acyl-CoA_Oxase/DH_mid-dom_sf"/>
</dbReference>
<dbReference type="SUPFAM" id="SSF47203">
    <property type="entry name" value="Acyl-CoA dehydrogenase C-terminal domain-like"/>
    <property type="match status" value="1"/>
</dbReference>
<dbReference type="InterPro" id="IPR014748">
    <property type="entry name" value="Enoyl-CoA_hydra_C"/>
</dbReference>
<dbReference type="InterPro" id="IPR017941">
    <property type="entry name" value="Rieske_2Fe-2S"/>
</dbReference>
<evidence type="ECO:0000313" key="20">
    <source>
        <dbReference type="Proteomes" id="UP000649617"/>
    </source>
</evidence>
<dbReference type="GO" id="GO:0051537">
    <property type="term" value="F:2 iron, 2 sulfur cluster binding"/>
    <property type="evidence" value="ECO:0007669"/>
    <property type="project" value="UniProtKB-KW"/>
</dbReference>
<comment type="similarity">
    <text evidence="5">Belongs to the choline monooxygenase family.</text>
</comment>
<dbReference type="Pfam" id="PF02770">
    <property type="entry name" value="Acyl-CoA_dh_M"/>
    <property type="match status" value="1"/>
</dbReference>
<dbReference type="GO" id="GO:0016627">
    <property type="term" value="F:oxidoreductase activity, acting on the CH-CH group of donors"/>
    <property type="evidence" value="ECO:0007669"/>
    <property type="project" value="InterPro"/>
</dbReference>
<comment type="similarity">
    <text evidence="4">Belongs to the acyl-CoA dehydrogenase family.</text>
</comment>
<dbReference type="Proteomes" id="UP000649617">
    <property type="component" value="Unassembled WGS sequence"/>
</dbReference>
<dbReference type="EC" id="1.14.15.7" evidence="6"/>
<dbReference type="CDD" id="cd00829">
    <property type="entry name" value="SCP-x_thiolase"/>
    <property type="match status" value="1"/>
</dbReference>
<dbReference type="Pfam" id="PF00355">
    <property type="entry name" value="Rieske"/>
    <property type="match status" value="1"/>
</dbReference>
<comment type="caution">
    <text evidence="19">The sequence shown here is derived from an EMBL/GenBank/DDBJ whole genome shotgun (WGS) entry which is preliminary data.</text>
</comment>
<dbReference type="SUPFAM" id="SSF52096">
    <property type="entry name" value="ClpP/crotonase"/>
    <property type="match status" value="2"/>
</dbReference>
<dbReference type="InterPro" id="IPR001753">
    <property type="entry name" value="Enoyl-CoA_hydra/iso"/>
</dbReference>
<dbReference type="InterPro" id="IPR001663">
    <property type="entry name" value="Rng_hydr_dOase-A"/>
</dbReference>
<dbReference type="GO" id="GO:0005829">
    <property type="term" value="C:cytosol"/>
    <property type="evidence" value="ECO:0007669"/>
    <property type="project" value="TreeGrafter"/>
</dbReference>
<dbReference type="Gene3D" id="1.20.140.10">
    <property type="entry name" value="Butyryl-CoA Dehydrogenase, subunit A, domain 3"/>
    <property type="match status" value="1"/>
</dbReference>
<comment type="pathway">
    <text evidence="3">Amine and polyamine biosynthesis; betaine biosynthesis via choline pathway; betaine aldehyde from choline (monooxygenase route): step 1/1.</text>
</comment>
<sequence length="1944" mass="211925">MDYTDILHEEREGVATITINRPEVYNAFRPRTCVELINAFLDAGWNSDIGAIVLTGAGPKAFCTGGDQSDHDGSYGDKDARGTIGMPVEELHSVLRDVPKPVIAKVRGYAIGGGNVLATICDMTLAADSAIFGQVGPKMGSVDPGFGTAYLARVVGEKKAREIWYMCRRYSATEALEMGLVNAIFPEEELDAAVDAWCAELVERSPTAIAIAKRSFNADSDNIRGIGGLGMQALKLYYDTAESKEGVQALNEKRNGWRLPITNVKSRAKCGPGLSSLTAGIIVEEISRGDINVGYVQLLASLMGSIIATHATPEIAQLAVPRICSGESIVALGLTEPRGGSDAAHLTVRADKQGDVYVISGEKTSISMVNQADHILLLARTNQSKDGAGGVSAFFVPMDKAGISYACFDDVGSKAVGRGSVHFDNVEIEPEYLVGEQGKGFAQVMQGFDYSRALIGLQVLGPALQSLEETWAYSTQREAFGNPIAKYQGVTEPLAESETLLEAARLLCYKTLWLRDNNLPHTAEAAMCKWWAPETAFKAIHRCLLTHGHSGYSTDLPHQQRLRDVMGLQIGDGTQQIQKMIIAREKVGRVAARKLFRYLDEKSTSLSENIYRNSVSDYICEDQAKLEQELFFRRYPLLVGLSDEIRQPGDYLTDDFSGLPLLVTRDADGQVKAFMNVCRHRGSRLVVGRGSGKSKFSCPYHAWCYGLDGALSSIPFDSAFEDVDRATHGLRALPVVERYGMVWVLPTPESPLNIDEHLAGMAQDLDAFDFSTYSHFETRTLQANMNWKLVVDTFLETYHLNVLHKRTIAPILHSNLATFDAMGDNLRMIAARKTISSLREAPEAEWDLVKHSAMVYVLFPNTVVVQQGDHLETWRVYPDGRPNKSKMHVSLYTPEPAVTEKAKAYWNKNMDLLMATVLEEDFPLAQNAQKDFSSGAQEAITFGRNEPALAHFHTRIRAALARAGQEQLDAMETGVIGLTEALTTADDDPQVRVVVITGAGERAFCAGADISGFEFSTVYAKNFMNEVIDVLAAPENISKPVIAAVNGLALGGGCEIAIACDFVIASEQAQFGVPEIKLGLLPGFAIVRLNALVGRQMAKYLTMLGEPISAHEAHELGLVLRIVPHDQLLQRAFELAEKLANQPQMAIRYAKEIFNRELGGSDINYAKSVMPFLFLDDDAREGVAAFREKRVEALFAAANTAHGAVDVLVNNGESREAVYGGMKAAVNSFMKTIAKENGPECQRRLFHDWMIWRPGGPIPDETTAARSAIADAGLTPADIDGMVPPPIITTSEELAANLGVPVLHYAATVHMGGASPTAAIQNASVAIAAGLAETVLIVLGWNGYSALRPKPGQPRSRPIGISAMSATMKDFYIPFGVMLPVQMYAWLATRHKELFQIPDEATGEVAVACRKHAQLNERAFMYDRSLSMEQYLDSRMVSDPFRLNDCCLETDGACAIVLTSAERAKDLPHDPVYVMAAAEGHPYPADDIPSREDPFKIGLSYAVYDCFTYVVLLQLVEGAEIGLVTGWGDLGDGSIALLVKHFTVVRFHIRVTFGNFRWWGMLILMSIRTAKFWAKYKGRPIVLADDRDFLQALWREWEEEAKLHGHDVHPGEQACWGHGLVLENLGQPIWSRRATTADLVNFINTTGMVEVLFTDVEYAKTHAPQGGRLVPGALVYAVAEGRCIAHELASVGATVLIVGRTAAKLESVVDEIEQDGGEAEFLVCDVRDEEMVESVINQFVLSAPVDGLVNCAGGQFPALLEEMSVKGFEAVVRNNLTSAFVVSKILYEACLRRRGGVIVNITADHVGGMPLMGHSGAARAGVENLTATAALEWAENGVRVNAVAPGYIESSGFDTYTDERMIAALKSFAKRTPLGRLGCEAEVSAAVCFLLSEAAAFITGQVWRVDGGFGLNTNTPMLERSDPKSQVAFNGFHRSVRPSVTFQS</sequence>
<accession>A0A812IMF6</accession>
<dbReference type="InterPro" id="IPR036922">
    <property type="entry name" value="Rieske_2Fe-2S_sf"/>
</dbReference>
<dbReference type="GO" id="GO:0009234">
    <property type="term" value="P:menaquinone biosynthetic process"/>
    <property type="evidence" value="ECO:0007669"/>
    <property type="project" value="InterPro"/>
</dbReference>
<comment type="catalytic activity">
    <reaction evidence="16">
        <text>choline + 2 reduced [2Fe-2S]-[ferredoxin] + O2 + 2 H(+) = betaine aldehyde hydrate + 2 oxidized [2Fe-2S]-[ferredoxin] + H2O</text>
        <dbReference type="Rhea" id="RHEA:17769"/>
        <dbReference type="Rhea" id="RHEA-COMP:10000"/>
        <dbReference type="Rhea" id="RHEA-COMP:10001"/>
        <dbReference type="ChEBI" id="CHEBI:15354"/>
        <dbReference type="ChEBI" id="CHEBI:15377"/>
        <dbReference type="ChEBI" id="CHEBI:15378"/>
        <dbReference type="ChEBI" id="CHEBI:15379"/>
        <dbReference type="ChEBI" id="CHEBI:15870"/>
        <dbReference type="ChEBI" id="CHEBI:33737"/>
        <dbReference type="ChEBI" id="CHEBI:33738"/>
        <dbReference type="EC" id="1.14.15.7"/>
    </reaction>
</comment>
<dbReference type="PROSITE" id="PS00166">
    <property type="entry name" value="ENOYL_COA_HYDRATASE"/>
    <property type="match status" value="2"/>
</dbReference>
<dbReference type="InterPro" id="IPR029045">
    <property type="entry name" value="ClpP/crotonase-like_dom_sf"/>
</dbReference>
<comment type="catalytic activity">
    <reaction evidence="1">
        <text>2-succinylbenzoyl-CoA + H(+) = 1,4-dihydroxy-2-naphthoyl-CoA + H2O</text>
        <dbReference type="Rhea" id="RHEA:26562"/>
        <dbReference type="ChEBI" id="CHEBI:15377"/>
        <dbReference type="ChEBI" id="CHEBI:15378"/>
        <dbReference type="ChEBI" id="CHEBI:57364"/>
        <dbReference type="ChEBI" id="CHEBI:58897"/>
        <dbReference type="EC" id="4.1.3.36"/>
    </reaction>
</comment>
<dbReference type="GO" id="GO:0050660">
    <property type="term" value="F:flavin adenine dinucleotide binding"/>
    <property type="evidence" value="ECO:0007669"/>
    <property type="project" value="InterPro"/>
</dbReference>
<dbReference type="InterPro" id="IPR010198">
    <property type="entry name" value="DHNA-CoA_synthase_MenB"/>
</dbReference>
<evidence type="ECO:0000259" key="18">
    <source>
        <dbReference type="PROSITE" id="PS51296"/>
    </source>
</evidence>
<keyword evidence="20" id="KW-1185">Reference proteome</keyword>
<dbReference type="InterPro" id="IPR009075">
    <property type="entry name" value="AcylCo_DH/oxidase_C"/>
</dbReference>
<dbReference type="CDD" id="cd08887">
    <property type="entry name" value="RHO_alpha_C_3"/>
    <property type="match status" value="1"/>
</dbReference>
<evidence type="ECO:0000256" key="10">
    <source>
        <dbReference type="ARBA" id="ARBA00022723"/>
    </source>
</evidence>
<gene>
    <name evidence="19" type="primary">menB</name>
    <name evidence="19" type="ORF">SPIL2461_LOCUS43</name>
</gene>
<dbReference type="SUPFAM" id="SSF53901">
    <property type="entry name" value="Thiolase-like"/>
    <property type="match status" value="1"/>
</dbReference>
<dbReference type="InterPro" id="IPR016039">
    <property type="entry name" value="Thiolase-like"/>
</dbReference>
<evidence type="ECO:0000256" key="9">
    <source>
        <dbReference type="ARBA" id="ARBA00022714"/>
    </source>
</evidence>
<dbReference type="GO" id="GO:0008935">
    <property type="term" value="F:1,4-dihydroxy-2-naphthoyl-CoA synthase activity"/>
    <property type="evidence" value="ECO:0007669"/>
    <property type="project" value="UniProtKB-EC"/>
</dbReference>
<keyword evidence="13" id="KW-0408">Iron</keyword>
<evidence type="ECO:0000256" key="16">
    <source>
        <dbReference type="ARBA" id="ARBA00049097"/>
    </source>
</evidence>
<keyword evidence="12" id="KW-0560">Oxidoreductase</keyword>
<dbReference type="Gene3D" id="3.90.226.10">
    <property type="entry name" value="2-enoyl-CoA Hydratase, Chain A, domain 1"/>
    <property type="match status" value="2"/>
</dbReference>
<dbReference type="Gene3D" id="3.90.380.10">
    <property type="entry name" value="Naphthalene 1,2-dioxygenase Alpha Subunit, Chain A, domain 1"/>
    <property type="match status" value="2"/>
</dbReference>
<evidence type="ECO:0000256" key="7">
    <source>
        <dbReference type="ARBA" id="ARBA00014931"/>
    </source>
</evidence>